<comment type="caution">
    <text evidence="2">The sequence shown here is derived from an EMBL/GenBank/DDBJ whole genome shotgun (WGS) entry which is preliminary data.</text>
</comment>
<sequence length="90" mass="9611">MGVETKFLLFLLALRKDLAWRFTVEVGKTSIGMGISMSSGVRAVCLGVLEPFLRGISFPVCRVLFLARGGSGGGWCEMIVSLVVSEGEGL</sequence>
<protein>
    <submittedName>
        <fullName evidence="2">Uncharacterized protein</fullName>
    </submittedName>
</protein>
<dbReference type="EMBL" id="VIBQ01000033">
    <property type="protein sequence ID" value="KAB8424717.1"/>
    <property type="molecule type" value="Genomic_DNA"/>
</dbReference>
<feature type="chain" id="PRO_5024312152" evidence="1">
    <location>
        <begin position="20"/>
        <end position="90"/>
    </location>
</feature>
<keyword evidence="1" id="KW-0732">Signal</keyword>
<accession>A0A5N6L0K5</accession>
<reference evidence="2 3" key="1">
    <citation type="submission" date="2019-06" db="EMBL/GenBank/DDBJ databases">
        <title>A chromosomal-level reference genome of Carpinus fangiana (Coryloideae, Betulaceae).</title>
        <authorList>
            <person name="Yang X."/>
            <person name="Wang Z."/>
            <person name="Zhang L."/>
            <person name="Hao G."/>
            <person name="Liu J."/>
            <person name="Yang Y."/>
        </authorList>
    </citation>
    <scope>NUCLEOTIDE SEQUENCE [LARGE SCALE GENOMIC DNA]</scope>
    <source>
        <strain evidence="2">Cfa_2016G</strain>
        <tissue evidence="2">Leaf</tissue>
    </source>
</reference>
<dbReference type="AlphaFoldDB" id="A0A5N6L0K5"/>
<name>A0A5N6L0K5_9ROSI</name>
<evidence type="ECO:0000256" key="1">
    <source>
        <dbReference type="SAM" id="SignalP"/>
    </source>
</evidence>
<proteinExistence type="predicted"/>
<gene>
    <name evidence="2" type="ORF">FH972_024977</name>
</gene>
<keyword evidence="3" id="KW-1185">Reference proteome</keyword>
<evidence type="ECO:0000313" key="2">
    <source>
        <dbReference type="EMBL" id="KAB8424717.1"/>
    </source>
</evidence>
<dbReference type="Proteomes" id="UP000327013">
    <property type="component" value="Unassembled WGS sequence"/>
</dbReference>
<feature type="signal peptide" evidence="1">
    <location>
        <begin position="1"/>
        <end position="19"/>
    </location>
</feature>
<evidence type="ECO:0000313" key="3">
    <source>
        <dbReference type="Proteomes" id="UP000327013"/>
    </source>
</evidence>
<organism evidence="2 3">
    <name type="scientific">Carpinus fangiana</name>
    <dbReference type="NCBI Taxonomy" id="176857"/>
    <lineage>
        <taxon>Eukaryota</taxon>
        <taxon>Viridiplantae</taxon>
        <taxon>Streptophyta</taxon>
        <taxon>Embryophyta</taxon>
        <taxon>Tracheophyta</taxon>
        <taxon>Spermatophyta</taxon>
        <taxon>Magnoliopsida</taxon>
        <taxon>eudicotyledons</taxon>
        <taxon>Gunneridae</taxon>
        <taxon>Pentapetalae</taxon>
        <taxon>rosids</taxon>
        <taxon>fabids</taxon>
        <taxon>Fagales</taxon>
        <taxon>Betulaceae</taxon>
        <taxon>Carpinus</taxon>
    </lineage>
</organism>